<dbReference type="AlphaFoldDB" id="A0A367KV19"/>
<protein>
    <submittedName>
        <fullName evidence="1">Uncharacterized protein</fullName>
    </submittedName>
</protein>
<dbReference type="Proteomes" id="UP000253551">
    <property type="component" value="Unassembled WGS sequence"/>
</dbReference>
<reference evidence="1 2" key="1">
    <citation type="journal article" date="2018" name="G3 (Bethesda)">
        <title>Phylogenetic and Phylogenomic Definition of Rhizopus Species.</title>
        <authorList>
            <person name="Gryganskyi A.P."/>
            <person name="Golan J."/>
            <person name="Dolatabadi S."/>
            <person name="Mondo S."/>
            <person name="Robb S."/>
            <person name="Idnurm A."/>
            <person name="Muszewska A."/>
            <person name="Steczkiewicz K."/>
            <person name="Masonjones S."/>
            <person name="Liao H.L."/>
            <person name="Gajdeczka M.T."/>
            <person name="Anike F."/>
            <person name="Vuek A."/>
            <person name="Anishchenko I.M."/>
            <person name="Voigt K."/>
            <person name="de Hoog G.S."/>
            <person name="Smith M.E."/>
            <person name="Heitman J."/>
            <person name="Vilgalys R."/>
            <person name="Stajich J.E."/>
        </authorList>
    </citation>
    <scope>NUCLEOTIDE SEQUENCE [LARGE SCALE GENOMIC DNA]</scope>
    <source>
        <strain evidence="1 2">LSU 92-RS-03</strain>
    </source>
</reference>
<organism evidence="1 2">
    <name type="scientific">Rhizopus stolonifer</name>
    <name type="common">Rhizopus nigricans</name>
    <dbReference type="NCBI Taxonomy" id="4846"/>
    <lineage>
        <taxon>Eukaryota</taxon>
        <taxon>Fungi</taxon>
        <taxon>Fungi incertae sedis</taxon>
        <taxon>Mucoromycota</taxon>
        <taxon>Mucoromycotina</taxon>
        <taxon>Mucoromycetes</taxon>
        <taxon>Mucorales</taxon>
        <taxon>Mucorineae</taxon>
        <taxon>Rhizopodaceae</taxon>
        <taxon>Rhizopus</taxon>
    </lineage>
</organism>
<evidence type="ECO:0000313" key="1">
    <source>
        <dbReference type="EMBL" id="RCI06048.1"/>
    </source>
</evidence>
<keyword evidence="2" id="KW-1185">Reference proteome</keyword>
<accession>A0A367KV19</accession>
<comment type="caution">
    <text evidence="1">The sequence shown here is derived from an EMBL/GenBank/DDBJ whole genome shotgun (WGS) entry which is preliminary data.</text>
</comment>
<name>A0A367KV19_RHIST</name>
<evidence type="ECO:0000313" key="2">
    <source>
        <dbReference type="Proteomes" id="UP000253551"/>
    </source>
</evidence>
<dbReference type="OrthoDB" id="2243575at2759"/>
<proteinExistence type="predicted"/>
<dbReference type="EMBL" id="PJQM01000243">
    <property type="protein sequence ID" value="RCI06048.1"/>
    <property type="molecule type" value="Genomic_DNA"/>
</dbReference>
<feature type="non-terminal residue" evidence="1">
    <location>
        <position position="1"/>
    </location>
</feature>
<gene>
    <name evidence="1" type="ORF">CU098_013542</name>
</gene>
<sequence length="160" mass="19012">EESNEEHPSFWKDWIRFLENSQNFHPYSPEYHNIIRCGENVSPRPNLDDKIYNEHIKHHEVKSYKVPELYIPYLNGIFKSKNRHEYKNAIRDIPLCNSDETAVFDFLEAIFRATYNFHTTNVDIKDGETAFNSIFIYPFLEAEATFLADSVNWSKAGFRR</sequence>